<evidence type="ECO:0000313" key="4">
    <source>
        <dbReference type="Proteomes" id="UP000539642"/>
    </source>
</evidence>
<proteinExistence type="predicted"/>
<keyword evidence="1" id="KW-0472">Membrane</keyword>
<name>A0A840UVY1_9BACT</name>
<feature type="transmembrane region" description="Helical" evidence="1">
    <location>
        <begin position="7"/>
        <end position="25"/>
    </location>
</feature>
<dbReference type="RefSeq" id="WP_183349443.1">
    <property type="nucleotide sequence ID" value="NZ_JACHEO010000005.1"/>
</dbReference>
<feature type="transmembrane region" description="Helical" evidence="1">
    <location>
        <begin position="68"/>
        <end position="85"/>
    </location>
</feature>
<keyword evidence="1" id="KW-0812">Transmembrane</keyword>
<evidence type="ECO:0000313" key="3">
    <source>
        <dbReference type="EMBL" id="MBB5347564.1"/>
    </source>
</evidence>
<dbReference type="NCBIfam" id="NF037970">
    <property type="entry name" value="vanZ_1"/>
    <property type="match status" value="1"/>
</dbReference>
<feature type="transmembrane region" description="Helical" evidence="1">
    <location>
        <begin position="45"/>
        <end position="61"/>
    </location>
</feature>
<dbReference type="PANTHER" id="PTHR28008:SF1">
    <property type="entry name" value="DOMAIN PROTEIN, PUTATIVE (AFU_ORTHOLOGUE AFUA_3G10980)-RELATED"/>
    <property type="match status" value="1"/>
</dbReference>
<organism evidence="3 4">
    <name type="scientific">Desulfoprunum benzoelyticum</name>
    <dbReference type="NCBI Taxonomy" id="1506996"/>
    <lineage>
        <taxon>Bacteria</taxon>
        <taxon>Pseudomonadati</taxon>
        <taxon>Thermodesulfobacteriota</taxon>
        <taxon>Desulfobulbia</taxon>
        <taxon>Desulfobulbales</taxon>
        <taxon>Desulfobulbaceae</taxon>
        <taxon>Desulfoprunum</taxon>
    </lineage>
</organism>
<protein>
    <submittedName>
        <fullName evidence="3">VanZ family protein</fullName>
    </submittedName>
</protein>
<sequence length="132" mass="14031">MSRSLPALARFLPALGVMGAIFLLSHQPATDLPPLFPHFDKLAHFSIYGLLAATLVGAVPPDLRRRRPWAAAGAIVLWCLAYGIADEFHQSFIPGRSPSLADIGADTLGAIVVSLGALVFRQPSEKTGEETG</sequence>
<keyword evidence="1" id="KW-1133">Transmembrane helix</keyword>
<accession>A0A840UVY1</accession>
<feature type="transmembrane region" description="Helical" evidence="1">
    <location>
        <begin position="100"/>
        <end position="120"/>
    </location>
</feature>
<reference evidence="3 4" key="1">
    <citation type="submission" date="2020-08" db="EMBL/GenBank/DDBJ databases">
        <title>Genomic Encyclopedia of Type Strains, Phase IV (KMG-IV): sequencing the most valuable type-strain genomes for metagenomic binning, comparative biology and taxonomic classification.</title>
        <authorList>
            <person name="Goeker M."/>
        </authorList>
    </citation>
    <scope>NUCLEOTIDE SEQUENCE [LARGE SCALE GENOMIC DNA]</scope>
    <source>
        <strain evidence="3 4">DSM 28570</strain>
    </source>
</reference>
<evidence type="ECO:0000259" key="2">
    <source>
        <dbReference type="Pfam" id="PF04892"/>
    </source>
</evidence>
<feature type="domain" description="VanZ-like" evidence="2">
    <location>
        <begin position="37"/>
        <end position="120"/>
    </location>
</feature>
<dbReference type="InterPro" id="IPR006976">
    <property type="entry name" value="VanZ-like"/>
</dbReference>
<dbReference type="EMBL" id="JACHEO010000005">
    <property type="protein sequence ID" value="MBB5347564.1"/>
    <property type="molecule type" value="Genomic_DNA"/>
</dbReference>
<gene>
    <name evidence="3" type="ORF">HNQ81_001285</name>
</gene>
<dbReference type="Proteomes" id="UP000539642">
    <property type="component" value="Unassembled WGS sequence"/>
</dbReference>
<evidence type="ECO:0000256" key="1">
    <source>
        <dbReference type="SAM" id="Phobius"/>
    </source>
</evidence>
<comment type="caution">
    <text evidence="3">The sequence shown here is derived from an EMBL/GenBank/DDBJ whole genome shotgun (WGS) entry which is preliminary data.</text>
</comment>
<dbReference type="AlphaFoldDB" id="A0A840UVY1"/>
<dbReference type="Pfam" id="PF04892">
    <property type="entry name" value="VanZ"/>
    <property type="match status" value="1"/>
</dbReference>
<keyword evidence="4" id="KW-1185">Reference proteome</keyword>
<dbReference type="PANTHER" id="PTHR28008">
    <property type="entry name" value="DOMAIN PROTEIN, PUTATIVE (AFU_ORTHOLOGUE AFUA_3G10980)-RELATED"/>
    <property type="match status" value="1"/>
</dbReference>